<keyword evidence="1" id="KW-1133">Transmembrane helix</keyword>
<feature type="transmembrane region" description="Helical" evidence="1">
    <location>
        <begin position="55"/>
        <end position="73"/>
    </location>
</feature>
<dbReference type="Proteomes" id="UP000561681">
    <property type="component" value="Unassembled WGS sequence"/>
</dbReference>
<evidence type="ECO:0000313" key="2">
    <source>
        <dbReference type="EMBL" id="MBB4802993.1"/>
    </source>
</evidence>
<sequence length="165" mass="19163">MAVSKIALTKEDIVLVKNRIKANSTIRLLGSGFSLIVLLIVYLCVGCDTSNHTFYFFRGAIIVINAFLLLSWLRDINLYNDLNEKQKYVGTVKVKKKEYHYDNENNSEIHQVNFDEWRVGNVCFKEKFWNDIEEGDEFYVEQAANSSLILKLEKDNVDFKIGLIR</sequence>
<feature type="transmembrane region" description="Helical" evidence="1">
    <location>
        <begin position="25"/>
        <end position="43"/>
    </location>
</feature>
<protein>
    <submittedName>
        <fullName evidence="2">Uncharacterized protein</fullName>
    </submittedName>
</protein>
<accession>A0A7W7IZ61</accession>
<dbReference type="EMBL" id="JACHLD010000004">
    <property type="protein sequence ID" value="MBB4802993.1"/>
    <property type="molecule type" value="Genomic_DNA"/>
</dbReference>
<gene>
    <name evidence="2" type="ORF">HNP37_003068</name>
</gene>
<keyword evidence="1" id="KW-0472">Membrane</keyword>
<dbReference type="AlphaFoldDB" id="A0A7W7IZ61"/>
<dbReference type="RefSeq" id="WP_184163693.1">
    <property type="nucleotide sequence ID" value="NZ_JACHLD010000004.1"/>
</dbReference>
<evidence type="ECO:0000256" key="1">
    <source>
        <dbReference type="SAM" id="Phobius"/>
    </source>
</evidence>
<organism evidence="2 3">
    <name type="scientific">Flavobacterium nitrogenifigens</name>
    <dbReference type="NCBI Taxonomy" id="1617283"/>
    <lineage>
        <taxon>Bacteria</taxon>
        <taxon>Pseudomonadati</taxon>
        <taxon>Bacteroidota</taxon>
        <taxon>Flavobacteriia</taxon>
        <taxon>Flavobacteriales</taxon>
        <taxon>Flavobacteriaceae</taxon>
        <taxon>Flavobacterium</taxon>
    </lineage>
</organism>
<proteinExistence type="predicted"/>
<keyword evidence="1" id="KW-0812">Transmembrane</keyword>
<name>A0A7W7IZ61_9FLAO</name>
<comment type="caution">
    <text evidence="2">The sequence shown here is derived from an EMBL/GenBank/DDBJ whole genome shotgun (WGS) entry which is preliminary data.</text>
</comment>
<keyword evidence="3" id="KW-1185">Reference proteome</keyword>
<evidence type="ECO:0000313" key="3">
    <source>
        <dbReference type="Proteomes" id="UP000561681"/>
    </source>
</evidence>
<reference evidence="2 3" key="1">
    <citation type="submission" date="2020-08" db="EMBL/GenBank/DDBJ databases">
        <title>Functional genomics of gut bacteria from endangered species of beetles.</title>
        <authorList>
            <person name="Carlos-Shanley C."/>
        </authorList>
    </citation>
    <scope>NUCLEOTIDE SEQUENCE [LARGE SCALE GENOMIC DNA]</scope>
    <source>
        <strain evidence="2 3">S00142</strain>
    </source>
</reference>